<reference evidence="10 11" key="1">
    <citation type="submission" date="2017-09" db="EMBL/GenBank/DDBJ databases">
        <title>Depth-based differentiation of microbial function through sediment-hosted aquifers and enrichment of novel symbionts in the deep terrestrial subsurface.</title>
        <authorList>
            <person name="Probst A.J."/>
            <person name="Ladd B."/>
            <person name="Jarett J.K."/>
            <person name="Geller-Mcgrath D.E."/>
            <person name="Sieber C.M."/>
            <person name="Emerson J.B."/>
            <person name="Anantharaman K."/>
            <person name="Thomas B.C."/>
            <person name="Malmstrom R."/>
            <person name="Stieglmeier M."/>
            <person name="Klingl A."/>
            <person name="Woyke T."/>
            <person name="Ryan C.M."/>
            <person name="Banfield J.F."/>
        </authorList>
    </citation>
    <scope>NUCLEOTIDE SEQUENCE [LARGE SCALE GENOMIC DNA]</scope>
    <source>
        <strain evidence="10">CG11_big_fil_rev_8_21_14_0_20_39_34</strain>
    </source>
</reference>
<evidence type="ECO:0000256" key="1">
    <source>
        <dbReference type="ARBA" id="ARBA00005790"/>
    </source>
</evidence>
<dbReference type="GO" id="GO:0005524">
    <property type="term" value="F:ATP binding"/>
    <property type="evidence" value="ECO:0007669"/>
    <property type="project" value="UniProtKB-KW"/>
</dbReference>
<organism evidence="10 11">
    <name type="scientific">Candidatus Magasanikbacteria bacterium CG11_big_fil_rev_8_21_14_0_20_39_34</name>
    <dbReference type="NCBI Taxonomy" id="1974653"/>
    <lineage>
        <taxon>Bacteria</taxon>
        <taxon>Candidatus Magasanikiibacteriota</taxon>
    </lineage>
</organism>
<keyword evidence="4" id="KW-0808">Transferase</keyword>
<comment type="similarity">
    <text evidence="1">Belongs to the guanylate kinase family.</text>
</comment>
<evidence type="ECO:0000256" key="6">
    <source>
        <dbReference type="ARBA" id="ARBA00022777"/>
    </source>
</evidence>
<evidence type="ECO:0000259" key="9">
    <source>
        <dbReference type="PROSITE" id="PS50052"/>
    </source>
</evidence>
<dbReference type="PROSITE" id="PS50052">
    <property type="entry name" value="GUANYLATE_KINASE_2"/>
    <property type="match status" value="1"/>
</dbReference>
<evidence type="ECO:0000256" key="7">
    <source>
        <dbReference type="ARBA" id="ARBA00022840"/>
    </source>
</evidence>
<dbReference type="InterPro" id="IPR020590">
    <property type="entry name" value="Guanylate_kinase_CS"/>
</dbReference>
<accession>A0A2H0N851</accession>
<evidence type="ECO:0000256" key="4">
    <source>
        <dbReference type="ARBA" id="ARBA00022679"/>
    </source>
</evidence>
<dbReference type="FunFam" id="3.30.63.10:FF:000002">
    <property type="entry name" value="Guanylate kinase 1"/>
    <property type="match status" value="1"/>
</dbReference>
<evidence type="ECO:0000256" key="2">
    <source>
        <dbReference type="ARBA" id="ARBA00012961"/>
    </source>
</evidence>
<dbReference type="PANTHER" id="PTHR23117">
    <property type="entry name" value="GUANYLATE KINASE-RELATED"/>
    <property type="match status" value="1"/>
</dbReference>
<dbReference type="InterPro" id="IPR008144">
    <property type="entry name" value="Guanylate_kin-like_dom"/>
</dbReference>
<dbReference type="InterPro" id="IPR017665">
    <property type="entry name" value="Guanylate_kinase"/>
</dbReference>
<evidence type="ECO:0000313" key="11">
    <source>
        <dbReference type="Proteomes" id="UP000229600"/>
    </source>
</evidence>
<dbReference type="Gene3D" id="3.40.50.300">
    <property type="entry name" value="P-loop containing nucleotide triphosphate hydrolases"/>
    <property type="match status" value="1"/>
</dbReference>
<evidence type="ECO:0000313" key="10">
    <source>
        <dbReference type="EMBL" id="PIR04305.1"/>
    </source>
</evidence>
<dbReference type="AlphaFoldDB" id="A0A2H0N851"/>
<dbReference type="Gene3D" id="3.30.63.10">
    <property type="entry name" value="Guanylate Kinase phosphate binding domain"/>
    <property type="match status" value="1"/>
</dbReference>
<comment type="caution">
    <text evidence="10">The sequence shown here is derived from an EMBL/GenBank/DDBJ whole genome shotgun (WGS) entry which is preliminary data.</text>
</comment>
<evidence type="ECO:0000256" key="3">
    <source>
        <dbReference type="ARBA" id="ARBA00016296"/>
    </source>
</evidence>
<dbReference type="GO" id="GO:0005829">
    <property type="term" value="C:cytosol"/>
    <property type="evidence" value="ECO:0007669"/>
    <property type="project" value="TreeGrafter"/>
</dbReference>
<dbReference type="NCBIfam" id="TIGR03263">
    <property type="entry name" value="guanyl_kin"/>
    <property type="match status" value="1"/>
</dbReference>
<proteinExistence type="inferred from homology"/>
<dbReference type="SMART" id="SM00072">
    <property type="entry name" value="GuKc"/>
    <property type="match status" value="1"/>
</dbReference>
<keyword evidence="6 10" id="KW-0418">Kinase</keyword>
<dbReference type="EC" id="2.7.4.8" evidence="2"/>
<dbReference type="Pfam" id="PF00625">
    <property type="entry name" value="Guanylate_kin"/>
    <property type="match status" value="1"/>
</dbReference>
<keyword evidence="7" id="KW-0067">ATP-binding</keyword>
<dbReference type="InterPro" id="IPR008145">
    <property type="entry name" value="GK/Ca_channel_bsu"/>
</dbReference>
<dbReference type="GO" id="GO:0004385">
    <property type="term" value="F:GMP kinase activity"/>
    <property type="evidence" value="ECO:0007669"/>
    <property type="project" value="UniProtKB-EC"/>
</dbReference>
<dbReference type="PROSITE" id="PS00856">
    <property type="entry name" value="GUANYLATE_KINASE_1"/>
    <property type="match status" value="1"/>
</dbReference>
<evidence type="ECO:0000256" key="8">
    <source>
        <dbReference type="ARBA" id="ARBA00030128"/>
    </source>
</evidence>
<feature type="domain" description="Guanylate kinase-like" evidence="9">
    <location>
        <begin position="3"/>
        <end position="183"/>
    </location>
</feature>
<keyword evidence="5" id="KW-0547">Nucleotide-binding</keyword>
<protein>
    <recommendedName>
        <fullName evidence="3">Guanylate kinase</fullName>
        <ecNumber evidence="2">2.7.4.8</ecNumber>
    </recommendedName>
    <alternativeName>
        <fullName evidence="8">GMP kinase</fullName>
    </alternativeName>
</protein>
<dbReference type="CDD" id="cd00071">
    <property type="entry name" value="GMPK"/>
    <property type="match status" value="1"/>
</dbReference>
<gene>
    <name evidence="10" type="primary">gmk</name>
    <name evidence="10" type="ORF">COV59_01570</name>
</gene>
<dbReference type="Proteomes" id="UP000229600">
    <property type="component" value="Unassembled WGS sequence"/>
</dbReference>
<dbReference type="InterPro" id="IPR027417">
    <property type="entry name" value="P-loop_NTPase"/>
</dbReference>
<dbReference type="EMBL" id="PCWN01000005">
    <property type="protein sequence ID" value="PIR04305.1"/>
    <property type="molecule type" value="Genomic_DNA"/>
</dbReference>
<evidence type="ECO:0000256" key="5">
    <source>
        <dbReference type="ARBA" id="ARBA00022741"/>
    </source>
</evidence>
<name>A0A2H0N851_9BACT</name>
<sequence>MAGKLVVISAPSGGGKNAVIARLIPHIGGSCRLVTTTTRDKRAREKEGIDYFFVSKSEFQSLIESGALLEHNLYAGEYYGIQKKHLQKFLEGHTVVFSTIDVHGKQNLDKLGIEHISIFLMPEDVDILEKRIRERGSTSEDKIEDRLKIAEFELNMAEKYDYIVVNRQGFIEDTVQEILAILDKN</sequence>
<dbReference type="PANTHER" id="PTHR23117:SF13">
    <property type="entry name" value="GUANYLATE KINASE"/>
    <property type="match status" value="1"/>
</dbReference>
<dbReference type="SUPFAM" id="SSF52540">
    <property type="entry name" value="P-loop containing nucleoside triphosphate hydrolases"/>
    <property type="match status" value="1"/>
</dbReference>